<dbReference type="SUPFAM" id="SSF50800">
    <property type="entry name" value="PK beta-barrel domain-like"/>
    <property type="match status" value="1"/>
</dbReference>
<gene>
    <name evidence="2" type="ordered locus">M5M_13840</name>
</gene>
<dbReference type="EMBL" id="CP003746">
    <property type="protein sequence ID" value="AFU99906.1"/>
    <property type="molecule type" value="Genomic_DNA"/>
</dbReference>
<dbReference type="GO" id="GO:0030151">
    <property type="term" value="F:molybdenum ion binding"/>
    <property type="evidence" value="ECO:0007669"/>
    <property type="project" value="InterPro"/>
</dbReference>
<accession>K4KLK2</accession>
<dbReference type="OrthoDB" id="1550913at2"/>
<evidence type="ECO:0000313" key="2">
    <source>
        <dbReference type="EMBL" id="AFU99906.1"/>
    </source>
</evidence>
<evidence type="ECO:0000313" key="3">
    <source>
        <dbReference type="Proteomes" id="UP000000466"/>
    </source>
</evidence>
<reference evidence="2 3" key="1">
    <citation type="journal article" date="2013" name="Genome Announc.">
        <title>Complete genome sequence of Simiduia agarivorans SA1(T), a marine bacterium able to degrade a variety of polysaccharides.</title>
        <authorList>
            <person name="Lin S.Y."/>
            <person name="Shieh W.Y."/>
            <person name="Chen J.S."/>
            <person name="Tang S.L."/>
        </authorList>
    </citation>
    <scope>NUCLEOTIDE SEQUENCE [LARGE SCALE GENOMIC DNA]</scope>
    <source>
        <strain evidence="3">DSM 21679 / JCM 13881 / BCRC 17597 / SA1</strain>
    </source>
</reference>
<dbReference type="Pfam" id="PF03473">
    <property type="entry name" value="MOSC"/>
    <property type="match status" value="1"/>
</dbReference>
<dbReference type="AlphaFoldDB" id="K4KLK2"/>
<dbReference type="Gene3D" id="2.40.33.20">
    <property type="entry name" value="PK beta-barrel domain-like"/>
    <property type="match status" value="1"/>
</dbReference>
<dbReference type="PANTHER" id="PTHR36930:SF1">
    <property type="entry name" value="MOSC DOMAIN-CONTAINING PROTEIN"/>
    <property type="match status" value="1"/>
</dbReference>
<dbReference type="GO" id="GO:0030170">
    <property type="term" value="F:pyridoxal phosphate binding"/>
    <property type="evidence" value="ECO:0007669"/>
    <property type="project" value="InterPro"/>
</dbReference>
<dbReference type="STRING" id="1117647.M5M_13840"/>
<evidence type="ECO:0000259" key="1">
    <source>
        <dbReference type="PROSITE" id="PS51340"/>
    </source>
</evidence>
<organism evidence="2 3">
    <name type="scientific">Simiduia agarivorans (strain DSM 21679 / JCM 13881 / BCRC 17597 / SA1)</name>
    <dbReference type="NCBI Taxonomy" id="1117647"/>
    <lineage>
        <taxon>Bacteria</taxon>
        <taxon>Pseudomonadati</taxon>
        <taxon>Pseudomonadota</taxon>
        <taxon>Gammaproteobacteria</taxon>
        <taxon>Cellvibrionales</taxon>
        <taxon>Cellvibrionaceae</taxon>
        <taxon>Simiduia</taxon>
    </lineage>
</organism>
<dbReference type="PANTHER" id="PTHR36930">
    <property type="entry name" value="METAL-SULFUR CLUSTER BIOSYNTHESIS PROTEINS YUAD-RELATED"/>
    <property type="match status" value="1"/>
</dbReference>
<dbReference type="Proteomes" id="UP000000466">
    <property type="component" value="Chromosome"/>
</dbReference>
<proteinExistence type="predicted"/>
<dbReference type="PROSITE" id="PS51340">
    <property type="entry name" value="MOSC"/>
    <property type="match status" value="1"/>
</dbReference>
<dbReference type="HOGENOM" id="CLU_104911_2_0_6"/>
<keyword evidence="3" id="KW-1185">Reference proteome</keyword>
<dbReference type="InterPro" id="IPR005302">
    <property type="entry name" value="MoCF_Sase_C"/>
</dbReference>
<dbReference type="KEGG" id="saga:M5M_13840"/>
<name>K4KLK2_SIMAS</name>
<dbReference type="InterPro" id="IPR052716">
    <property type="entry name" value="MOSC_domain"/>
</dbReference>
<dbReference type="GO" id="GO:0003824">
    <property type="term" value="F:catalytic activity"/>
    <property type="evidence" value="ECO:0007669"/>
    <property type="project" value="InterPro"/>
</dbReference>
<dbReference type="InterPro" id="IPR011037">
    <property type="entry name" value="Pyrv_Knase-like_insert_dom_sf"/>
</dbReference>
<protein>
    <submittedName>
        <fullName evidence="2">Alpha amylase domain-containing protein</fullName>
    </submittedName>
</protein>
<sequence>MKTLAALHSAFAQTGVVQWLGVRPARREAMLVVDAVDARAGRGLVGDRYSSRNGKRQITLIQAEHLPVIAALLGRESVTPEQLRRNILVSGINLLALKDKRFRMGAVECEGTGLAHPCSRMEEIFGPGGYNAVRGHGGITACIHTSGIVRLGDAVSAIQLID</sequence>
<dbReference type="eggNOG" id="COG3217">
    <property type="taxonomic scope" value="Bacteria"/>
</dbReference>
<feature type="domain" description="MOSC" evidence="1">
    <location>
        <begin position="23"/>
        <end position="158"/>
    </location>
</feature>
<dbReference type="RefSeq" id="WP_015048068.1">
    <property type="nucleotide sequence ID" value="NC_018868.3"/>
</dbReference>